<accession>A0ABN2MJN5</accession>
<evidence type="ECO:0008006" key="4">
    <source>
        <dbReference type="Google" id="ProtNLM"/>
    </source>
</evidence>
<proteinExistence type="predicted"/>
<comment type="caution">
    <text evidence="2">The sequence shown here is derived from an EMBL/GenBank/DDBJ whole genome shotgun (WGS) entry which is preliminary data.</text>
</comment>
<gene>
    <name evidence="2" type="ORF">GCM10009750_10680</name>
</gene>
<name>A0ABN2MJN5_9MICO</name>
<feature type="compositionally biased region" description="Basic and acidic residues" evidence="1">
    <location>
        <begin position="42"/>
        <end position="53"/>
    </location>
</feature>
<feature type="region of interest" description="Disordered" evidence="1">
    <location>
        <begin position="1"/>
        <end position="59"/>
    </location>
</feature>
<protein>
    <recommendedName>
        <fullName evidence="4">Multidrug transporter</fullName>
    </recommendedName>
</protein>
<dbReference type="RefSeq" id="WP_157427022.1">
    <property type="nucleotide sequence ID" value="NZ_BAAANK010000002.1"/>
</dbReference>
<evidence type="ECO:0000313" key="2">
    <source>
        <dbReference type="EMBL" id="GAA1828928.1"/>
    </source>
</evidence>
<evidence type="ECO:0000256" key="1">
    <source>
        <dbReference type="SAM" id="MobiDB-lite"/>
    </source>
</evidence>
<keyword evidence="3" id="KW-1185">Reference proteome</keyword>
<dbReference type="EMBL" id="BAAANK010000002">
    <property type="protein sequence ID" value="GAA1828928.1"/>
    <property type="molecule type" value="Genomic_DNA"/>
</dbReference>
<reference evidence="2 3" key="1">
    <citation type="journal article" date="2019" name="Int. J. Syst. Evol. Microbiol.">
        <title>The Global Catalogue of Microorganisms (GCM) 10K type strain sequencing project: providing services to taxonomists for standard genome sequencing and annotation.</title>
        <authorList>
            <consortium name="The Broad Institute Genomics Platform"/>
            <consortium name="The Broad Institute Genome Sequencing Center for Infectious Disease"/>
            <person name="Wu L."/>
            <person name="Ma J."/>
        </authorList>
    </citation>
    <scope>NUCLEOTIDE SEQUENCE [LARGE SCALE GENOMIC DNA]</scope>
    <source>
        <strain evidence="2 3">JCM 14323</strain>
    </source>
</reference>
<feature type="compositionally biased region" description="Basic and acidic residues" evidence="1">
    <location>
        <begin position="1"/>
        <end position="21"/>
    </location>
</feature>
<dbReference type="Proteomes" id="UP001501746">
    <property type="component" value="Unassembled WGS sequence"/>
</dbReference>
<organism evidence="2 3">
    <name type="scientific">Agromyces salentinus</name>
    <dbReference type="NCBI Taxonomy" id="269421"/>
    <lineage>
        <taxon>Bacteria</taxon>
        <taxon>Bacillati</taxon>
        <taxon>Actinomycetota</taxon>
        <taxon>Actinomycetes</taxon>
        <taxon>Micrococcales</taxon>
        <taxon>Microbacteriaceae</taxon>
        <taxon>Agromyces</taxon>
    </lineage>
</organism>
<evidence type="ECO:0000313" key="3">
    <source>
        <dbReference type="Proteomes" id="UP001501746"/>
    </source>
</evidence>
<sequence>MPRDGDKSRIGERLTGVRDPQDPDGLLTVEQAENPPDPLAFGHEETDTLENEKKRRAQH</sequence>